<evidence type="ECO:0000313" key="1">
    <source>
        <dbReference type="EMBL" id="KAK7049834.1"/>
    </source>
</evidence>
<dbReference type="Gene3D" id="3.80.10.10">
    <property type="entry name" value="Ribonuclease Inhibitor"/>
    <property type="match status" value="1"/>
</dbReference>
<sequence>MNSCWRSTAVETSKLWSTVVVKLSQINGSSSQLDMLTTALQRSKGSPLHIVLHCDSPIKSTRLFDILLEHVNQWETLCVSQDSSHLVVDDSSIFTNVSNDMNCRLRKFQFNRHRSFARKWGRPVFNKRAHFLIVQSLIPYLGQLRYIELHELSHFFLPDGTLPPIPWNQVSHLIVGHFSMVQILTVLGRCSQIETLELLDHMTIESVEESDQATFDPIQLEKLRSLVIHTQTEKGGPAELHKDILPYLVLPRLERLEIRQIKEECNMESIIHLASSYHANLQSIDLELMCTVPMDVTIERLLRCIPHCTHLTLRGRLFSHLFHLMAAPIDRPLLPRLESLQVLLNANWDTLCPAFKAVLNAGFSIPTLRSLHVETFEEAVDFDQELAARLDKLRASGVETKVDWVKNPGDGWASWPQLIFKMIMRILTYAFRNYPHQLPGTIWRISHQHVRENAPILDEVMGILEGFQEAGSIQRQDV</sequence>
<dbReference type="InterPro" id="IPR032675">
    <property type="entry name" value="LRR_dom_sf"/>
</dbReference>
<dbReference type="EMBL" id="JAYKXP010000015">
    <property type="protein sequence ID" value="KAK7049834.1"/>
    <property type="molecule type" value="Genomic_DNA"/>
</dbReference>
<reference evidence="1 2" key="1">
    <citation type="submission" date="2024-01" db="EMBL/GenBank/DDBJ databases">
        <title>A draft genome for a cacao thread blight-causing isolate of Paramarasmius palmivorus.</title>
        <authorList>
            <person name="Baruah I.K."/>
            <person name="Bukari Y."/>
            <person name="Amoako-Attah I."/>
            <person name="Meinhardt L.W."/>
            <person name="Bailey B.A."/>
            <person name="Cohen S.P."/>
        </authorList>
    </citation>
    <scope>NUCLEOTIDE SEQUENCE [LARGE SCALE GENOMIC DNA]</scope>
    <source>
        <strain evidence="1 2">GH-12</strain>
    </source>
</reference>
<evidence type="ECO:0000313" key="2">
    <source>
        <dbReference type="Proteomes" id="UP001383192"/>
    </source>
</evidence>
<name>A0AAW0DHF8_9AGAR</name>
<protein>
    <recommendedName>
        <fullName evidence="3">F-box domain-containing protein</fullName>
    </recommendedName>
</protein>
<dbReference type="AlphaFoldDB" id="A0AAW0DHF8"/>
<feature type="non-terminal residue" evidence="1">
    <location>
        <position position="478"/>
    </location>
</feature>
<accession>A0AAW0DHF8</accession>
<proteinExistence type="predicted"/>
<comment type="caution">
    <text evidence="1">The sequence shown here is derived from an EMBL/GenBank/DDBJ whole genome shotgun (WGS) entry which is preliminary data.</text>
</comment>
<dbReference type="Proteomes" id="UP001383192">
    <property type="component" value="Unassembled WGS sequence"/>
</dbReference>
<keyword evidence="2" id="KW-1185">Reference proteome</keyword>
<evidence type="ECO:0008006" key="3">
    <source>
        <dbReference type="Google" id="ProtNLM"/>
    </source>
</evidence>
<organism evidence="1 2">
    <name type="scientific">Paramarasmius palmivorus</name>
    <dbReference type="NCBI Taxonomy" id="297713"/>
    <lineage>
        <taxon>Eukaryota</taxon>
        <taxon>Fungi</taxon>
        <taxon>Dikarya</taxon>
        <taxon>Basidiomycota</taxon>
        <taxon>Agaricomycotina</taxon>
        <taxon>Agaricomycetes</taxon>
        <taxon>Agaricomycetidae</taxon>
        <taxon>Agaricales</taxon>
        <taxon>Marasmiineae</taxon>
        <taxon>Marasmiaceae</taxon>
        <taxon>Paramarasmius</taxon>
    </lineage>
</organism>
<dbReference type="SUPFAM" id="SSF52047">
    <property type="entry name" value="RNI-like"/>
    <property type="match status" value="1"/>
</dbReference>
<gene>
    <name evidence="1" type="ORF">VNI00_005264</name>
</gene>